<protein>
    <submittedName>
        <fullName evidence="4">MmgE/PrpD family protein</fullName>
    </submittedName>
</protein>
<dbReference type="Gene3D" id="1.10.4100.10">
    <property type="entry name" value="2-methylcitrate dehydratase PrpD"/>
    <property type="match status" value="1"/>
</dbReference>
<dbReference type="EMBL" id="JAEKJA010000001">
    <property type="protein sequence ID" value="MBJ3774548.1"/>
    <property type="molecule type" value="Genomic_DNA"/>
</dbReference>
<evidence type="ECO:0000259" key="2">
    <source>
        <dbReference type="Pfam" id="PF03972"/>
    </source>
</evidence>
<evidence type="ECO:0000259" key="3">
    <source>
        <dbReference type="Pfam" id="PF19305"/>
    </source>
</evidence>
<name>A0A934ILJ8_9HYPH</name>
<evidence type="ECO:0000313" key="4">
    <source>
        <dbReference type="EMBL" id="MBJ3774548.1"/>
    </source>
</evidence>
<dbReference type="AlphaFoldDB" id="A0A934ILJ8"/>
<dbReference type="SUPFAM" id="SSF103378">
    <property type="entry name" value="2-methylcitrate dehydratase PrpD"/>
    <property type="match status" value="1"/>
</dbReference>
<organism evidence="4 5">
    <name type="scientific">Acuticoccus mangrovi</name>
    <dbReference type="NCBI Taxonomy" id="2796142"/>
    <lineage>
        <taxon>Bacteria</taxon>
        <taxon>Pseudomonadati</taxon>
        <taxon>Pseudomonadota</taxon>
        <taxon>Alphaproteobacteria</taxon>
        <taxon>Hyphomicrobiales</taxon>
        <taxon>Amorphaceae</taxon>
        <taxon>Acuticoccus</taxon>
    </lineage>
</organism>
<dbReference type="Pfam" id="PF19305">
    <property type="entry name" value="MmgE_PrpD_C"/>
    <property type="match status" value="1"/>
</dbReference>
<keyword evidence="5" id="KW-1185">Reference proteome</keyword>
<reference evidence="4" key="1">
    <citation type="submission" date="2020-12" db="EMBL/GenBank/DDBJ databases">
        <title>Bacterial taxonomy.</title>
        <authorList>
            <person name="Pan X."/>
        </authorList>
    </citation>
    <scope>NUCLEOTIDE SEQUENCE</scope>
    <source>
        <strain evidence="4">B2012</strain>
    </source>
</reference>
<dbReference type="InterPro" id="IPR005656">
    <property type="entry name" value="MmgE_PrpD"/>
</dbReference>
<dbReference type="InterPro" id="IPR042183">
    <property type="entry name" value="MmgE/PrpD_sf_1"/>
</dbReference>
<dbReference type="PANTHER" id="PTHR16943:SF8">
    <property type="entry name" value="2-METHYLCITRATE DEHYDRATASE"/>
    <property type="match status" value="1"/>
</dbReference>
<dbReference type="Gene3D" id="3.30.1330.120">
    <property type="entry name" value="2-methylcitrate dehydratase PrpD"/>
    <property type="match status" value="1"/>
</dbReference>
<dbReference type="RefSeq" id="WP_198880419.1">
    <property type="nucleotide sequence ID" value="NZ_JAEKJA010000001.1"/>
</dbReference>
<accession>A0A934ILJ8</accession>
<feature type="domain" description="MmgE/PrpD C-terminal" evidence="3">
    <location>
        <begin position="268"/>
        <end position="426"/>
    </location>
</feature>
<dbReference type="Pfam" id="PF03972">
    <property type="entry name" value="MmgE_PrpD_N"/>
    <property type="match status" value="1"/>
</dbReference>
<dbReference type="PANTHER" id="PTHR16943">
    <property type="entry name" value="2-METHYLCITRATE DEHYDRATASE-RELATED"/>
    <property type="match status" value="1"/>
</dbReference>
<dbReference type="InterPro" id="IPR042188">
    <property type="entry name" value="MmgE/PrpD_sf_2"/>
</dbReference>
<comment type="caution">
    <text evidence="4">The sequence shown here is derived from an EMBL/GenBank/DDBJ whole genome shotgun (WGS) entry which is preliminary data.</text>
</comment>
<dbReference type="InterPro" id="IPR045337">
    <property type="entry name" value="MmgE_PrpD_C"/>
</dbReference>
<sequence>MDGLTRQTAAFAVCRPLGGVPEAALQAARIGITDCVGVMIAGADEPAAAIAARMVETSTNNSGAPAIPSGRNLTATNAAFVNGVAGHALDYDDVAMDGHPSTVLAPAILAEGWALGASGREALEAYVVGYEIWALLRELEPGQLHDRGFHPTAAWGAVAAAAACARLNGLGDDQAAHAIAIAASLAAGLVANFGTMTKPLHAGRAAEAGVLAARLAKEGFTGATDALEHRTGFMRAHSPSGAPDLSDRDHALGASWRLPDLGVSVKRYPLCYSTHRAIDAMLDIVLENDLGPDEVEAVHVHTGETQMGMLRNHRPTTGLEAKFSMEFAMASALVARRVGLSELTDRFVRRPEVLAAMEKVSFSTTAEVVPGTPFAPSDRVSVTARGRRIDSPPVEYAKGSWERRLTDDELREKFLDCARRRLEPAAAGALYDALLGLGDLASLRDLPLTPPN</sequence>
<dbReference type="Proteomes" id="UP000609531">
    <property type="component" value="Unassembled WGS sequence"/>
</dbReference>
<dbReference type="GO" id="GO:0016829">
    <property type="term" value="F:lyase activity"/>
    <property type="evidence" value="ECO:0007669"/>
    <property type="project" value="InterPro"/>
</dbReference>
<comment type="similarity">
    <text evidence="1">Belongs to the PrpD family.</text>
</comment>
<proteinExistence type="inferred from homology"/>
<dbReference type="InterPro" id="IPR045336">
    <property type="entry name" value="MmgE_PrpD_N"/>
</dbReference>
<evidence type="ECO:0000313" key="5">
    <source>
        <dbReference type="Proteomes" id="UP000609531"/>
    </source>
</evidence>
<feature type="domain" description="MmgE/PrpD N-terminal" evidence="2">
    <location>
        <begin position="7"/>
        <end position="241"/>
    </location>
</feature>
<evidence type="ECO:0000256" key="1">
    <source>
        <dbReference type="ARBA" id="ARBA00006174"/>
    </source>
</evidence>
<dbReference type="InterPro" id="IPR036148">
    <property type="entry name" value="MmgE/PrpD_sf"/>
</dbReference>
<gene>
    <name evidence="4" type="ORF">JCR33_02550</name>
</gene>